<dbReference type="AlphaFoldDB" id="A6LGY0"/>
<protein>
    <recommendedName>
        <fullName evidence="2">protein-tyrosine-phosphatase</fullName>
        <ecNumber evidence="2">3.1.3.48</ecNumber>
    </recommendedName>
</protein>
<reference evidence="5 6" key="1">
    <citation type="journal article" date="2007" name="PLoS Biol.">
        <title>Evolution of symbiotic bacteria in the distal human intestine.</title>
        <authorList>
            <person name="Xu J."/>
            <person name="Mahowald M.A."/>
            <person name="Ley R.E."/>
            <person name="Lozupone C.A."/>
            <person name="Hamady M."/>
            <person name="Martens E.C."/>
            <person name="Henrissat B."/>
            <person name="Coutinho P.M."/>
            <person name="Minx P."/>
            <person name="Latreille P."/>
            <person name="Cordum H."/>
            <person name="Van Brunt A."/>
            <person name="Kim K."/>
            <person name="Fulton R.S."/>
            <person name="Fulton L.A."/>
            <person name="Clifton S.W."/>
            <person name="Wilson R.K."/>
            <person name="Knight R.D."/>
            <person name="Gordon J.I."/>
        </authorList>
    </citation>
    <scope>NUCLEOTIDE SEQUENCE [LARGE SCALE GENOMIC DNA]</scope>
    <source>
        <strain evidence="6">ATCC 8503 / DSM 20701 / CIP 104284 / JCM 5825 / NCTC 11152</strain>
    </source>
</reference>
<organism evidence="5 6">
    <name type="scientific">Parabacteroides distasonis (strain ATCC 8503 / DSM 20701 / CIP 104284 / JCM 5825 / NCTC 11152)</name>
    <dbReference type="NCBI Taxonomy" id="435591"/>
    <lineage>
        <taxon>Bacteria</taxon>
        <taxon>Pseudomonadati</taxon>
        <taxon>Bacteroidota</taxon>
        <taxon>Bacteroidia</taxon>
        <taxon>Bacteroidales</taxon>
        <taxon>Tannerellaceae</taxon>
        <taxon>Parabacteroides</taxon>
    </lineage>
</organism>
<evidence type="ECO:0000313" key="6">
    <source>
        <dbReference type="Proteomes" id="UP000000566"/>
    </source>
</evidence>
<comment type="catalytic activity">
    <reaction evidence="4">
        <text>O-phospho-L-tyrosyl-[protein] + H2O = L-tyrosyl-[protein] + phosphate</text>
        <dbReference type="Rhea" id="RHEA:10684"/>
        <dbReference type="Rhea" id="RHEA-COMP:10136"/>
        <dbReference type="Rhea" id="RHEA-COMP:20101"/>
        <dbReference type="ChEBI" id="CHEBI:15377"/>
        <dbReference type="ChEBI" id="CHEBI:43474"/>
        <dbReference type="ChEBI" id="CHEBI:46858"/>
        <dbReference type="ChEBI" id="CHEBI:61978"/>
        <dbReference type="EC" id="3.1.3.48"/>
    </reaction>
</comment>
<dbReference type="PANTHER" id="PTHR39181">
    <property type="entry name" value="TYROSINE-PROTEIN PHOSPHATASE YWQE"/>
    <property type="match status" value="1"/>
</dbReference>
<dbReference type="EMBL" id="CP000140">
    <property type="protein sequence ID" value="ABR44944.1"/>
    <property type="molecule type" value="Genomic_DNA"/>
</dbReference>
<evidence type="ECO:0000256" key="3">
    <source>
        <dbReference type="ARBA" id="ARBA00022801"/>
    </source>
</evidence>
<dbReference type="PANTHER" id="PTHR39181:SF1">
    <property type="entry name" value="TYROSINE-PROTEIN PHOSPHATASE YWQE"/>
    <property type="match status" value="1"/>
</dbReference>
<dbReference type="PATRIC" id="fig|435591.13.peg.3199"/>
<evidence type="ECO:0000313" key="5">
    <source>
        <dbReference type="EMBL" id="ABR44944.1"/>
    </source>
</evidence>
<dbReference type="Pfam" id="PF19567">
    <property type="entry name" value="CpsB_CapC"/>
    <property type="match status" value="1"/>
</dbReference>
<sequence>MWPFRKRIPLKDSGIFEGFTDWHSHILPGVDDGVQTMEEALEILRLYESLGVKSIWLTPHIMEDMPNTTTHLRERYAELQAAYTGLINLHLAAENMLDNLFEERLEKNDLLPLGENGDHLLVETSYFSPPMGLSNILLRIKAKGYYPILAHPERYVYMGESDYQRLKDMGVKFQLNLPSIVGMYGDRIKKKAKWLMKNNLYDLTGSDTHGLAVLERIIYNRNYHKPISSKPINDKICICENEI</sequence>
<dbReference type="Gene3D" id="3.20.20.140">
    <property type="entry name" value="Metal-dependent hydrolases"/>
    <property type="match status" value="1"/>
</dbReference>
<dbReference type="GO" id="GO:0030145">
    <property type="term" value="F:manganese ion binding"/>
    <property type="evidence" value="ECO:0007669"/>
    <property type="project" value="InterPro"/>
</dbReference>
<accession>A6LGY0</accession>
<dbReference type="RefSeq" id="WP_011967223.1">
    <property type="nucleotide sequence ID" value="NC_009615.1"/>
</dbReference>
<dbReference type="PaxDb" id="435591-BDI_3239"/>
<evidence type="ECO:0000256" key="1">
    <source>
        <dbReference type="ARBA" id="ARBA00005750"/>
    </source>
</evidence>
<dbReference type="SUPFAM" id="SSF89550">
    <property type="entry name" value="PHP domain-like"/>
    <property type="match status" value="1"/>
</dbReference>
<dbReference type="eggNOG" id="COG4464">
    <property type="taxonomic scope" value="Bacteria"/>
</dbReference>
<comment type="similarity">
    <text evidence="1">Belongs to the metallo-dependent hydrolases superfamily. CpsB/CapC family.</text>
</comment>
<keyword evidence="6" id="KW-1185">Reference proteome</keyword>
<keyword evidence="3" id="KW-0378">Hydrolase</keyword>
<name>A6LGY0_PARD8</name>
<evidence type="ECO:0000256" key="4">
    <source>
        <dbReference type="ARBA" id="ARBA00051722"/>
    </source>
</evidence>
<dbReference type="GO" id="GO:0004725">
    <property type="term" value="F:protein tyrosine phosphatase activity"/>
    <property type="evidence" value="ECO:0007669"/>
    <property type="project" value="UniProtKB-EC"/>
</dbReference>
<dbReference type="Proteomes" id="UP000000566">
    <property type="component" value="Chromosome"/>
</dbReference>
<dbReference type="EC" id="3.1.3.48" evidence="2"/>
<dbReference type="STRING" id="435591.BDI_3239"/>
<dbReference type="InterPro" id="IPR016667">
    <property type="entry name" value="Caps_polysacc_synth_CpsB/CapC"/>
</dbReference>
<dbReference type="InterPro" id="IPR016195">
    <property type="entry name" value="Pol/histidinol_Pase-like"/>
</dbReference>
<proteinExistence type="inferred from homology"/>
<gene>
    <name evidence="5" type="ordered locus">BDI_3239</name>
</gene>
<dbReference type="KEGG" id="pdi:BDI_3239"/>
<dbReference type="HOGENOM" id="CLU_085966_0_0_10"/>
<evidence type="ECO:0000256" key="2">
    <source>
        <dbReference type="ARBA" id="ARBA00013064"/>
    </source>
</evidence>